<feature type="region of interest" description="Disordered" evidence="10">
    <location>
        <begin position="106"/>
        <end position="131"/>
    </location>
</feature>
<evidence type="ECO:0000256" key="7">
    <source>
        <dbReference type="ARBA" id="ARBA00023242"/>
    </source>
</evidence>
<evidence type="ECO:0000313" key="13">
    <source>
        <dbReference type="Proteomes" id="UP001179952"/>
    </source>
</evidence>
<proteinExistence type="inferred from homology"/>
<evidence type="ECO:0000313" key="12">
    <source>
        <dbReference type="EMBL" id="KAK1268270.1"/>
    </source>
</evidence>
<keyword evidence="7 9" id="KW-0539">Nucleus</keyword>
<protein>
    <submittedName>
        <fullName evidence="12">E2F transcription factor-like E2FE</fullName>
    </submittedName>
</protein>
<keyword evidence="4 9" id="KW-0805">Transcription regulation</keyword>
<name>A0AAV9AW88_ACOGR</name>
<keyword evidence="13" id="KW-1185">Reference proteome</keyword>
<dbReference type="AlphaFoldDB" id="A0AAV9AW88"/>
<feature type="domain" description="E2F/DP family winged-helix DNA-binding" evidence="11">
    <location>
        <begin position="150"/>
        <end position="234"/>
    </location>
</feature>
<dbReference type="EMBL" id="JAUJYN010000006">
    <property type="protein sequence ID" value="KAK1268270.1"/>
    <property type="molecule type" value="Genomic_DNA"/>
</dbReference>
<dbReference type="PANTHER" id="PTHR12081:SF7">
    <property type="entry name" value="TRANSCRIPTION FACTOR EFL-3"/>
    <property type="match status" value="1"/>
</dbReference>
<keyword evidence="5 9" id="KW-0238">DNA-binding</keyword>
<keyword evidence="3" id="KW-0678">Repressor</keyword>
<dbReference type="FunFam" id="1.10.10.10:FF:000073">
    <property type="entry name" value="E2F transcription factor 8"/>
    <property type="match status" value="1"/>
</dbReference>
<gene>
    <name evidence="12" type="ORF">QJS04_geneDACA006563</name>
</gene>
<evidence type="ECO:0000256" key="3">
    <source>
        <dbReference type="ARBA" id="ARBA00022491"/>
    </source>
</evidence>
<dbReference type="Proteomes" id="UP001179952">
    <property type="component" value="Unassembled WGS sequence"/>
</dbReference>
<dbReference type="Pfam" id="PF02319">
    <property type="entry name" value="WHD_E2F_TDP"/>
    <property type="match status" value="2"/>
</dbReference>
<dbReference type="GO" id="GO:0000978">
    <property type="term" value="F:RNA polymerase II cis-regulatory region sequence-specific DNA binding"/>
    <property type="evidence" value="ECO:0007669"/>
    <property type="project" value="InterPro"/>
</dbReference>
<evidence type="ECO:0000256" key="6">
    <source>
        <dbReference type="ARBA" id="ARBA00023163"/>
    </source>
</evidence>
<organism evidence="12 13">
    <name type="scientific">Acorus gramineus</name>
    <name type="common">Dwarf sweet flag</name>
    <dbReference type="NCBI Taxonomy" id="55184"/>
    <lineage>
        <taxon>Eukaryota</taxon>
        <taxon>Viridiplantae</taxon>
        <taxon>Streptophyta</taxon>
        <taxon>Embryophyta</taxon>
        <taxon>Tracheophyta</taxon>
        <taxon>Spermatophyta</taxon>
        <taxon>Magnoliopsida</taxon>
        <taxon>Liliopsida</taxon>
        <taxon>Acoraceae</taxon>
        <taxon>Acorus</taxon>
    </lineage>
</organism>
<sequence length="410" mass="45876">MVDSGSLHYGYSRKQKSLGLLCTNFLGLYDRDGIDTVGLDDTASKLGVERRRIYDIVNVLESIGVLARKAKNRYSWIGHKGIPHSLRDLKEEALNEKTNPSLNAETEVFDSEEDEKPINLSESGSTALPIASSSSTSILSFKPKTATDQRREKSLGQLTRNFVKLFLVSDVDTISLDDAASILLGDINNPSQMRNNSAAKVRRLYDIANVLSSMNLIEKTHQSDTRKPAFRWLGFNGIPEKNTEVAMPAKPLGPNQFNRSDLSSSGVVCARPLSPKQPMKRAFGTDITNNVSIKRSKPVSSVDSKPSKMKTKLDELTECNRTAERQLGSKGHVFGPFEPVKVIKQEENNGVDKRHQDWEKWAVSFQPRYQNQALGDLFQHYMEAWKSWCIELAQGSRSPQEKTSTQQTHC</sequence>
<accession>A0AAV9AW88</accession>
<evidence type="ECO:0000256" key="10">
    <source>
        <dbReference type="SAM" id="MobiDB-lite"/>
    </source>
</evidence>
<dbReference type="GO" id="GO:0090575">
    <property type="term" value="C:RNA polymerase II transcription regulator complex"/>
    <property type="evidence" value="ECO:0007669"/>
    <property type="project" value="TreeGrafter"/>
</dbReference>
<dbReference type="GO" id="GO:0000981">
    <property type="term" value="F:DNA-binding transcription factor activity, RNA polymerase II-specific"/>
    <property type="evidence" value="ECO:0007669"/>
    <property type="project" value="TreeGrafter"/>
</dbReference>
<feature type="domain" description="E2F/DP family winged-helix DNA-binding" evidence="11">
    <location>
        <begin position="13"/>
        <end position="78"/>
    </location>
</feature>
<dbReference type="FunFam" id="1.10.10.10:FF:000295">
    <property type="entry name" value="E2F transcription factor-like E2FE"/>
    <property type="match status" value="1"/>
</dbReference>
<evidence type="ECO:0000256" key="2">
    <source>
        <dbReference type="ARBA" id="ARBA00010940"/>
    </source>
</evidence>
<dbReference type="SMART" id="SM01372">
    <property type="entry name" value="E2F_TDP"/>
    <property type="match status" value="2"/>
</dbReference>
<evidence type="ECO:0000256" key="8">
    <source>
        <dbReference type="ARBA" id="ARBA00023306"/>
    </source>
</evidence>
<dbReference type="InterPro" id="IPR003316">
    <property type="entry name" value="E2F_WHTH_DNA-bd_dom"/>
</dbReference>
<dbReference type="PANTHER" id="PTHR12081">
    <property type="entry name" value="TRANSCRIPTION FACTOR E2F"/>
    <property type="match status" value="1"/>
</dbReference>
<reference evidence="12" key="1">
    <citation type="journal article" date="2023" name="Nat. Commun.">
        <title>Diploid and tetraploid genomes of Acorus and the evolution of monocots.</title>
        <authorList>
            <person name="Ma L."/>
            <person name="Liu K.W."/>
            <person name="Li Z."/>
            <person name="Hsiao Y.Y."/>
            <person name="Qi Y."/>
            <person name="Fu T."/>
            <person name="Tang G.D."/>
            <person name="Zhang D."/>
            <person name="Sun W.H."/>
            <person name="Liu D.K."/>
            <person name="Li Y."/>
            <person name="Chen G.Z."/>
            <person name="Liu X.D."/>
            <person name="Liao X.Y."/>
            <person name="Jiang Y.T."/>
            <person name="Yu X."/>
            <person name="Hao Y."/>
            <person name="Huang J."/>
            <person name="Zhao X.W."/>
            <person name="Ke S."/>
            <person name="Chen Y.Y."/>
            <person name="Wu W.L."/>
            <person name="Hsu J.L."/>
            <person name="Lin Y.F."/>
            <person name="Huang M.D."/>
            <person name="Li C.Y."/>
            <person name="Huang L."/>
            <person name="Wang Z.W."/>
            <person name="Zhao X."/>
            <person name="Zhong W.Y."/>
            <person name="Peng D.H."/>
            <person name="Ahmad S."/>
            <person name="Lan S."/>
            <person name="Zhang J.S."/>
            <person name="Tsai W.C."/>
            <person name="Van de Peer Y."/>
            <person name="Liu Z.J."/>
        </authorList>
    </citation>
    <scope>NUCLEOTIDE SEQUENCE</scope>
    <source>
        <strain evidence="12">SCP</strain>
    </source>
</reference>
<reference evidence="12" key="2">
    <citation type="submission" date="2023-06" db="EMBL/GenBank/DDBJ databases">
        <authorList>
            <person name="Ma L."/>
            <person name="Liu K.-W."/>
            <person name="Li Z."/>
            <person name="Hsiao Y.-Y."/>
            <person name="Qi Y."/>
            <person name="Fu T."/>
            <person name="Tang G."/>
            <person name="Zhang D."/>
            <person name="Sun W.-H."/>
            <person name="Liu D.-K."/>
            <person name="Li Y."/>
            <person name="Chen G.-Z."/>
            <person name="Liu X.-D."/>
            <person name="Liao X.-Y."/>
            <person name="Jiang Y.-T."/>
            <person name="Yu X."/>
            <person name="Hao Y."/>
            <person name="Huang J."/>
            <person name="Zhao X.-W."/>
            <person name="Ke S."/>
            <person name="Chen Y.-Y."/>
            <person name="Wu W.-L."/>
            <person name="Hsu J.-L."/>
            <person name="Lin Y.-F."/>
            <person name="Huang M.-D."/>
            <person name="Li C.-Y."/>
            <person name="Huang L."/>
            <person name="Wang Z.-W."/>
            <person name="Zhao X."/>
            <person name="Zhong W.-Y."/>
            <person name="Peng D.-H."/>
            <person name="Ahmad S."/>
            <person name="Lan S."/>
            <person name="Zhang J.-S."/>
            <person name="Tsai W.-C."/>
            <person name="Van De Peer Y."/>
            <person name="Liu Z.-J."/>
        </authorList>
    </citation>
    <scope>NUCLEOTIDE SEQUENCE</scope>
    <source>
        <strain evidence="12">SCP</strain>
        <tissue evidence="12">Leaves</tissue>
    </source>
</reference>
<dbReference type="SUPFAM" id="SSF46785">
    <property type="entry name" value="Winged helix' DNA-binding domain"/>
    <property type="match status" value="2"/>
</dbReference>
<evidence type="ECO:0000256" key="1">
    <source>
        <dbReference type="ARBA" id="ARBA00004123"/>
    </source>
</evidence>
<evidence type="ECO:0000256" key="5">
    <source>
        <dbReference type="ARBA" id="ARBA00023125"/>
    </source>
</evidence>
<keyword evidence="8" id="KW-0131">Cell cycle</keyword>
<evidence type="ECO:0000256" key="4">
    <source>
        <dbReference type="ARBA" id="ARBA00023015"/>
    </source>
</evidence>
<dbReference type="Gene3D" id="1.10.10.10">
    <property type="entry name" value="Winged helix-like DNA-binding domain superfamily/Winged helix DNA-binding domain"/>
    <property type="match status" value="2"/>
</dbReference>
<comment type="similarity">
    <text evidence="2 9">Belongs to the E2F/DP family.</text>
</comment>
<keyword evidence="6 9" id="KW-0804">Transcription</keyword>
<dbReference type="InterPro" id="IPR015633">
    <property type="entry name" value="E2F"/>
</dbReference>
<dbReference type="InterPro" id="IPR036390">
    <property type="entry name" value="WH_DNA-bd_sf"/>
</dbReference>
<evidence type="ECO:0000259" key="11">
    <source>
        <dbReference type="SMART" id="SM01372"/>
    </source>
</evidence>
<comment type="caution">
    <text evidence="12">The sequence shown here is derived from an EMBL/GenBank/DDBJ whole genome shotgun (WGS) entry which is preliminary data.</text>
</comment>
<comment type="subcellular location">
    <subcellularLocation>
        <location evidence="1 9">Nucleus</location>
    </subcellularLocation>
</comment>
<dbReference type="InterPro" id="IPR036388">
    <property type="entry name" value="WH-like_DNA-bd_sf"/>
</dbReference>
<evidence type="ECO:0000256" key="9">
    <source>
        <dbReference type="RuleBase" id="RU003796"/>
    </source>
</evidence>